<dbReference type="InterPro" id="IPR002347">
    <property type="entry name" value="SDR_fam"/>
</dbReference>
<evidence type="ECO:0000313" key="6">
    <source>
        <dbReference type="Proteomes" id="UP000325395"/>
    </source>
</evidence>
<gene>
    <name evidence="5" type="ORF">BDV36DRAFT_307442</name>
</gene>
<comment type="similarity">
    <text evidence="1 4">Belongs to the short-chain dehydrogenases/reductases (SDR) family.</text>
</comment>
<evidence type="ECO:0000256" key="3">
    <source>
        <dbReference type="ARBA" id="ARBA00023002"/>
    </source>
</evidence>
<name>A0ABQ6WS46_9EURO</name>
<dbReference type="PANTHER" id="PTHR44229">
    <property type="entry name" value="15-HYDROXYPROSTAGLANDIN DEHYDROGENASE [NAD(+)]"/>
    <property type="match status" value="1"/>
</dbReference>
<dbReference type="PRINTS" id="PR00080">
    <property type="entry name" value="SDRFAMILY"/>
</dbReference>
<protein>
    <recommendedName>
        <fullName evidence="7">Short chain dehydrogenase/reductase</fullName>
    </recommendedName>
</protein>
<dbReference type="SUPFAM" id="SSF51735">
    <property type="entry name" value="NAD(P)-binding Rossmann-fold domains"/>
    <property type="match status" value="1"/>
</dbReference>
<accession>A0ABQ6WS46</accession>
<dbReference type="Pfam" id="PF00106">
    <property type="entry name" value="adh_short"/>
    <property type="match status" value="1"/>
</dbReference>
<evidence type="ECO:0000256" key="4">
    <source>
        <dbReference type="RuleBase" id="RU000363"/>
    </source>
</evidence>
<dbReference type="PROSITE" id="PS00061">
    <property type="entry name" value="ADH_SHORT"/>
    <property type="match status" value="1"/>
</dbReference>
<dbReference type="PRINTS" id="PR00081">
    <property type="entry name" value="GDHRDH"/>
</dbReference>
<evidence type="ECO:0008006" key="7">
    <source>
        <dbReference type="Google" id="ProtNLM"/>
    </source>
</evidence>
<keyword evidence="6" id="KW-1185">Reference proteome</keyword>
<proteinExistence type="inferred from homology"/>
<sequence>MSPKRSIIVTGGASGIGLGITRHFISQPETHITILDINPKTGAQTLQELRAEHPLASVSFEECDVSSWESQTAVFEKVYAEQGRIDIVFANAGITEKGSLLPAKHDGNEGPPKPNLATLNVNLNSTAPYGQISNVDFPLSTAVHLAIHYMYKNAASDPTASSNGLIVCTASNAGLYPFPMAPMYATTKAGVVNLVRSLARPLEAEKIRINALAPAVIATNIAPSNDLFRSMILTPMSTATNAVAQLVGDESLTGKIAELHGEHVTFAEPPAYVDEDTEKNIENFWNLGYA</sequence>
<dbReference type="Gene3D" id="3.40.50.720">
    <property type="entry name" value="NAD(P)-binding Rossmann-like Domain"/>
    <property type="match status" value="1"/>
</dbReference>
<dbReference type="InterPro" id="IPR036291">
    <property type="entry name" value="NAD(P)-bd_dom_sf"/>
</dbReference>
<keyword evidence="2" id="KW-0521">NADP</keyword>
<reference evidence="5 6" key="1">
    <citation type="submission" date="2019-04" db="EMBL/GenBank/DDBJ databases">
        <authorList>
            <consortium name="DOE Joint Genome Institute"/>
            <person name="Mondo S."/>
            <person name="Kjaerbolling I."/>
            <person name="Vesth T."/>
            <person name="Frisvad J.C."/>
            <person name="Nybo J.L."/>
            <person name="Theobald S."/>
            <person name="Kildgaard S."/>
            <person name="Isbrandt T."/>
            <person name="Kuo A."/>
            <person name="Sato A."/>
            <person name="Lyhne E.K."/>
            <person name="Kogle M.E."/>
            <person name="Wiebenga A."/>
            <person name="Kun R.S."/>
            <person name="Lubbers R.J."/>
            <person name="Makela M.R."/>
            <person name="Barry K."/>
            <person name="Chovatia M."/>
            <person name="Clum A."/>
            <person name="Daum C."/>
            <person name="Haridas S."/>
            <person name="He G."/>
            <person name="LaButti K."/>
            <person name="Lipzen A."/>
            <person name="Riley R."/>
            <person name="Salamov A."/>
            <person name="Simmons B.A."/>
            <person name="Magnuson J.K."/>
            <person name="Henrissat B."/>
            <person name="Mortensen U.H."/>
            <person name="Larsen T.O."/>
            <person name="Devries R.P."/>
            <person name="Grigoriev I.V."/>
            <person name="Machida M."/>
            <person name="Baker S.E."/>
            <person name="Andersen M.R."/>
            <person name="Cantor M.N."/>
            <person name="Hua S.X."/>
        </authorList>
    </citation>
    <scope>NUCLEOTIDE SEQUENCE [LARGE SCALE GENOMIC DNA]</scope>
    <source>
        <strain evidence="5 6">CBS 117616</strain>
    </source>
</reference>
<evidence type="ECO:0000313" key="5">
    <source>
        <dbReference type="EMBL" id="KAE8419935.1"/>
    </source>
</evidence>
<keyword evidence="3" id="KW-0560">Oxidoreductase</keyword>
<dbReference type="EMBL" id="ML735713">
    <property type="protein sequence ID" value="KAE8419935.1"/>
    <property type="molecule type" value="Genomic_DNA"/>
</dbReference>
<evidence type="ECO:0000256" key="2">
    <source>
        <dbReference type="ARBA" id="ARBA00022857"/>
    </source>
</evidence>
<dbReference type="Proteomes" id="UP000325395">
    <property type="component" value="Unassembled WGS sequence"/>
</dbReference>
<evidence type="ECO:0000256" key="1">
    <source>
        <dbReference type="ARBA" id="ARBA00006484"/>
    </source>
</evidence>
<dbReference type="InterPro" id="IPR020904">
    <property type="entry name" value="Sc_DH/Rdtase_CS"/>
</dbReference>
<dbReference type="PANTHER" id="PTHR44229:SF4">
    <property type="entry name" value="15-HYDROXYPROSTAGLANDIN DEHYDROGENASE [NAD(+)]"/>
    <property type="match status" value="1"/>
</dbReference>
<organism evidence="5 6">
    <name type="scientific">Aspergillus pseudocaelatus</name>
    <dbReference type="NCBI Taxonomy" id="1825620"/>
    <lineage>
        <taxon>Eukaryota</taxon>
        <taxon>Fungi</taxon>
        <taxon>Dikarya</taxon>
        <taxon>Ascomycota</taxon>
        <taxon>Pezizomycotina</taxon>
        <taxon>Eurotiomycetes</taxon>
        <taxon>Eurotiomycetidae</taxon>
        <taxon>Eurotiales</taxon>
        <taxon>Aspergillaceae</taxon>
        <taxon>Aspergillus</taxon>
        <taxon>Aspergillus subgen. Circumdati</taxon>
    </lineage>
</organism>